<proteinExistence type="predicted"/>
<evidence type="ECO:0000313" key="1">
    <source>
        <dbReference type="EMBL" id="CAD7432710.1"/>
    </source>
</evidence>
<gene>
    <name evidence="1" type="ORF">TMSB3V08_LOCUS9414</name>
</gene>
<organism evidence="1">
    <name type="scientific">Timema monikensis</name>
    <dbReference type="NCBI Taxonomy" id="170555"/>
    <lineage>
        <taxon>Eukaryota</taxon>
        <taxon>Metazoa</taxon>
        <taxon>Ecdysozoa</taxon>
        <taxon>Arthropoda</taxon>
        <taxon>Hexapoda</taxon>
        <taxon>Insecta</taxon>
        <taxon>Pterygota</taxon>
        <taxon>Neoptera</taxon>
        <taxon>Polyneoptera</taxon>
        <taxon>Phasmatodea</taxon>
        <taxon>Timematodea</taxon>
        <taxon>Timematoidea</taxon>
        <taxon>Timematidae</taxon>
        <taxon>Timema</taxon>
    </lineage>
</organism>
<dbReference type="EMBL" id="OB795814">
    <property type="protein sequence ID" value="CAD7432710.1"/>
    <property type="molecule type" value="Genomic_DNA"/>
</dbReference>
<reference evidence="1" key="1">
    <citation type="submission" date="2020-11" db="EMBL/GenBank/DDBJ databases">
        <authorList>
            <person name="Tran Van P."/>
        </authorList>
    </citation>
    <scope>NUCLEOTIDE SEQUENCE</scope>
</reference>
<sequence>MASFLLHDCMADIKSKFTQICVAGENKPYREKPPSVHPTGIEPQSHDICALDHAAIEAGPFYKNLSDPKSRVAADVGHHPSIFATFVFYAHAYEWERLNLKEVNPHLLEGRVETHLAKTTHSSLDRGSSLDLPVFGSLAQHETSTLANHATEVGRTVY</sequence>
<accession>A0A7R9HS42</accession>
<dbReference type="AlphaFoldDB" id="A0A7R9HS42"/>
<protein>
    <submittedName>
        <fullName evidence="1">Uncharacterized protein</fullName>
    </submittedName>
</protein>
<name>A0A7R9HS42_9NEOP</name>